<dbReference type="AlphaFoldDB" id="A0A8B8HRQ3"/>
<protein>
    <submittedName>
        <fullName evidence="3">Uncharacterized protein LOC113394427</fullName>
    </submittedName>
</protein>
<dbReference type="CDD" id="cd16021">
    <property type="entry name" value="ALP_like"/>
    <property type="match status" value="1"/>
</dbReference>
<reference evidence="3" key="1">
    <citation type="submission" date="2025-08" db="UniProtKB">
        <authorList>
            <consortium name="RefSeq"/>
        </authorList>
    </citation>
    <scope>IDENTIFICATION</scope>
    <source>
        <tissue evidence="3">Whole body</tissue>
    </source>
</reference>
<organism evidence="2 3">
    <name type="scientific">Vanessa tameamea</name>
    <name type="common">Kamehameha butterfly</name>
    <dbReference type="NCBI Taxonomy" id="334116"/>
    <lineage>
        <taxon>Eukaryota</taxon>
        <taxon>Metazoa</taxon>
        <taxon>Ecdysozoa</taxon>
        <taxon>Arthropoda</taxon>
        <taxon>Hexapoda</taxon>
        <taxon>Insecta</taxon>
        <taxon>Pterygota</taxon>
        <taxon>Neoptera</taxon>
        <taxon>Endopterygota</taxon>
        <taxon>Lepidoptera</taxon>
        <taxon>Glossata</taxon>
        <taxon>Ditrysia</taxon>
        <taxon>Papilionoidea</taxon>
        <taxon>Nymphalidae</taxon>
        <taxon>Nymphalinae</taxon>
        <taxon>Vanessa</taxon>
    </lineage>
</organism>
<dbReference type="Pfam" id="PF02995">
    <property type="entry name" value="DUF229"/>
    <property type="match status" value="1"/>
</dbReference>
<evidence type="ECO:0000256" key="1">
    <source>
        <dbReference type="SAM" id="Phobius"/>
    </source>
</evidence>
<dbReference type="Proteomes" id="UP001652626">
    <property type="component" value="Chromosome 4"/>
</dbReference>
<dbReference type="SUPFAM" id="SSF53649">
    <property type="entry name" value="Alkaline phosphatase-like"/>
    <property type="match status" value="1"/>
</dbReference>
<dbReference type="GeneID" id="113394427"/>
<evidence type="ECO:0000313" key="2">
    <source>
        <dbReference type="Proteomes" id="UP001652626"/>
    </source>
</evidence>
<dbReference type="OMA" id="MTHDFFN"/>
<feature type="transmembrane region" description="Helical" evidence="1">
    <location>
        <begin position="21"/>
        <end position="38"/>
    </location>
</feature>
<dbReference type="Gene3D" id="3.40.720.10">
    <property type="entry name" value="Alkaline Phosphatase, subunit A"/>
    <property type="match status" value="1"/>
</dbReference>
<evidence type="ECO:0000313" key="3">
    <source>
        <dbReference type="RefSeq" id="XP_026487523.2"/>
    </source>
</evidence>
<name>A0A8B8HRQ3_VANTA</name>
<keyword evidence="1" id="KW-0472">Membrane</keyword>
<dbReference type="PANTHER" id="PTHR10974:SF1">
    <property type="entry name" value="FI08016P-RELATED"/>
    <property type="match status" value="1"/>
</dbReference>
<dbReference type="PANTHER" id="PTHR10974">
    <property type="entry name" value="FI08016P-RELATED"/>
    <property type="match status" value="1"/>
</dbReference>
<gene>
    <name evidence="3" type="primary">LOC113394427</name>
</gene>
<accession>A0A8B8HRQ3</accession>
<dbReference type="OrthoDB" id="413313at2759"/>
<dbReference type="InterPro" id="IPR004245">
    <property type="entry name" value="DUF229"/>
</dbReference>
<sequence>MGRFSGGSVYKTASIPIRLRCLFLLATIFVATFLFVTIRNITDIKSEFIKTSWSHDKGYGSFTENDYTIKTKGCVIPSLEPFGDEVKQFAKYPKDFKPCPGAELSLLGNNRTHIWVRNDNKEYYNIRNGTPLNCCYTFFFRPLSVDDITSSNIDNRVKYSECKYFSDMIKATDEFVRVSCYVYYTIIYQQYFLFTFKKEVANESNDFSRNKAAYNVIVMGIDAVSRLNFHRTMPETLSVLNQKGAIELLGYNKVGDNTFPNLIPMLMGISENELKTTCIPNKKSTFDNCPFIWEWYKEAGYYTAFGEDSSSLGTFNYEKGGFIKTPTDYYIHTFINEAEHNVGVNKDVNSFLCMNEKYFYTVLLDYIENLTLTLTANNFFGFFWEVTISHDYVNYPMLIDKDYADFFKKLDSSNYLDETIIFLVSDHGIRWGEIRSTNQGRLEERLPFVYILTPPNFRKRYKNAFENLNVNSRRLTTPYDLHATLHDLLNLEIIEDRMIDLRRNQSNLESKGISLFLPISVNRTCAAAHIDDHWCSCHKGHHLATNNKQSLDIAEKLVQELNKLLKSYSQCALLKLAELLEITALEISSPENDEIEWREYMVVIKTTPGDGLFEGTLRHDGHDNWSVIGTVSRFNLYGNQSRCIHDYLLKLYCYCI</sequence>
<dbReference type="InterPro" id="IPR017850">
    <property type="entry name" value="Alkaline_phosphatase_core_sf"/>
</dbReference>
<keyword evidence="1" id="KW-1133">Transmembrane helix</keyword>
<proteinExistence type="predicted"/>
<keyword evidence="2" id="KW-1185">Reference proteome</keyword>
<dbReference type="RefSeq" id="XP_026487523.2">
    <property type="nucleotide sequence ID" value="XM_026631738.2"/>
</dbReference>
<dbReference type="GO" id="GO:0005615">
    <property type="term" value="C:extracellular space"/>
    <property type="evidence" value="ECO:0007669"/>
    <property type="project" value="TreeGrafter"/>
</dbReference>
<keyword evidence="1" id="KW-0812">Transmembrane</keyword>